<evidence type="ECO:0000313" key="2">
    <source>
        <dbReference type="Proteomes" id="UP000228859"/>
    </source>
</evidence>
<protein>
    <submittedName>
        <fullName evidence="1">Uncharacterized protein</fullName>
    </submittedName>
</protein>
<sequence length="213" mass="24350">MKKFNLFKEIIIVAKDDFLRAANSAKRFAVRYDGKIVFEPFKPDLIAIYEGSIPPLSPLATNLSRPISEMLGKDYRIVEDDDRLLIKASGAWQSIIGYNQKRALYDDTSGDGIAEFSDKILEDMGWHATEFNVGYREIVEQFEEKCEGILLCIEQEEPYQFSGLGFVFDIESAREIGFDYCVASIKDKLENDDYFATLTDDEEEAALYFKIPL</sequence>
<dbReference type="AlphaFoldDB" id="A0A2D3WNJ0"/>
<accession>A0A2D3WNJ0</accession>
<proteinExistence type="predicted"/>
<evidence type="ECO:0000313" key="1">
    <source>
        <dbReference type="EMBL" id="DAB38173.1"/>
    </source>
</evidence>
<organism evidence="1 2">
    <name type="scientific">Sulfuricurvum kujiense</name>
    <dbReference type="NCBI Taxonomy" id="148813"/>
    <lineage>
        <taxon>Bacteria</taxon>
        <taxon>Pseudomonadati</taxon>
        <taxon>Campylobacterota</taxon>
        <taxon>Epsilonproteobacteria</taxon>
        <taxon>Campylobacterales</taxon>
        <taxon>Sulfurimonadaceae</taxon>
        <taxon>Sulfuricurvum</taxon>
    </lineage>
</organism>
<gene>
    <name evidence="1" type="ORF">CFH83_07320</name>
</gene>
<dbReference type="Proteomes" id="UP000228859">
    <property type="component" value="Unassembled WGS sequence"/>
</dbReference>
<reference evidence="1 2" key="1">
    <citation type="journal article" date="2017" name="Front. Microbiol.">
        <title>Comparative Genomic Analysis of the Class Epsilonproteobacteria and Proposed Reclassification to Epsilonbacteraeota (phyl. nov.).</title>
        <authorList>
            <person name="Waite D.W."/>
            <person name="Vanwonterghem I."/>
            <person name="Rinke C."/>
            <person name="Parks D.H."/>
            <person name="Zhang Y."/>
            <person name="Takai K."/>
            <person name="Sievert S.M."/>
            <person name="Simon J."/>
            <person name="Campbell B.J."/>
            <person name="Hanson T.E."/>
            <person name="Woyke T."/>
            <person name="Klotz M.G."/>
            <person name="Hugenholtz P."/>
        </authorList>
    </citation>
    <scope>NUCLEOTIDE SEQUENCE [LARGE SCALE GENOMIC DNA]</scope>
    <source>
        <strain evidence="1">UBA12443</strain>
    </source>
</reference>
<name>A0A2D3WNJ0_9BACT</name>
<comment type="caution">
    <text evidence="1">The sequence shown here is derived from an EMBL/GenBank/DDBJ whole genome shotgun (WGS) entry which is preliminary data.</text>
</comment>
<dbReference type="EMBL" id="DLUI01000104">
    <property type="protein sequence ID" value="DAB38173.1"/>
    <property type="molecule type" value="Genomic_DNA"/>
</dbReference>